<feature type="region of interest" description="Disordered" evidence="1">
    <location>
        <begin position="1"/>
        <end position="84"/>
    </location>
</feature>
<keyword evidence="3" id="KW-1185">Reference proteome</keyword>
<feature type="compositionally biased region" description="Pro residues" evidence="1">
    <location>
        <begin position="66"/>
        <end position="75"/>
    </location>
</feature>
<accession>A0A183F5F8</accession>
<evidence type="ECO:0000256" key="1">
    <source>
        <dbReference type="SAM" id="MobiDB-lite"/>
    </source>
</evidence>
<sequence>MDSQKSTRFNRSPRSEASSMSRSPSLMRLSRWESSDEDEDQKQQVKPVVQLATMAARCSVKAPSSSPSPPPPSPPAKQKAAPTVAARWTPNYKVYAMPGTFCAKCAPQARSYYPLPIIRVPFTTDPTARPYAVPTSPTV</sequence>
<dbReference type="AlphaFoldDB" id="A0A183F5F8"/>
<proteinExistence type="predicted"/>
<reference evidence="2 3" key="1">
    <citation type="submission" date="2018-11" db="EMBL/GenBank/DDBJ databases">
        <authorList>
            <consortium name="Pathogen Informatics"/>
        </authorList>
    </citation>
    <scope>NUCLEOTIDE SEQUENCE [LARGE SCALE GENOMIC DNA]</scope>
</reference>
<dbReference type="EMBL" id="UZAH01001515">
    <property type="protein sequence ID" value="VDO19783.1"/>
    <property type="molecule type" value="Genomic_DNA"/>
</dbReference>
<gene>
    <name evidence="2" type="ORF">HPBE_LOCUS1401</name>
</gene>
<feature type="compositionally biased region" description="Low complexity" evidence="1">
    <location>
        <begin position="15"/>
        <end position="29"/>
    </location>
</feature>
<evidence type="ECO:0000313" key="3">
    <source>
        <dbReference type="Proteomes" id="UP000050761"/>
    </source>
</evidence>
<evidence type="ECO:0000313" key="4">
    <source>
        <dbReference type="WBParaSite" id="HPBE_0000140001-mRNA-1"/>
    </source>
</evidence>
<feature type="compositionally biased region" description="Polar residues" evidence="1">
    <location>
        <begin position="1"/>
        <end position="10"/>
    </location>
</feature>
<evidence type="ECO:0000313" key="2">
    <source>
        <dbReference type="EMBL" id="VDO19783.1"/>
    </source>
</evidence>
<protein>
    <submittedName>
        <fullName evidence="2 4">Uncharacterized protein</fullName>
    </submittedName>
</protein>
<accession>A0A3P7UG05</accession>
<reference evidence="4" key="2">
    <citation type="submission" date="2019-09" db="UniProtKB">
        <authorList>
            <consortium name="WormBaseParasite"/>
        </authorList>
    </citation>
    <scope>IDENTIFICATION</scope>
</reference>
<dbReference type="Proteomes" id="UP000050761">
    <property type="component" value="Unassembled WGS sequence"/>
</dbReference>
<dbReference type="WBParaSite" id="HPBE_0000140001-mRNA-1">
    <property type="protein sequence ID" value="HPBE_0000140001-mRNA-1"/>
    <property type="gene ID" value="HPBE_0000140001"/>
</dbReference>
<name>A0A183F5F8_HELPZ</name>
<organism evidence="3 4">
    <name type="scientific">Heligmosomoides polygyrus</name>
    <name type="common">Parasitic roundworm</name>
    <dbReference type="NCBI Taxonomy" id="6339"/>
    <lineage>
        <taxon>Eukaryota</taxon>
        <taxon>Metazoa</taxon>
        <taxon>Ecdysozoa</taxon>
        <taxon>Nematoda</taxon>
        <taxon>Chromadorea</taxon>
        <taxon>Rhabditida</taxon>
        <taxon>Rhabditina</taxon>
        <taxon>Rhabditomorpha</taxon>
        <taxon>Strongyloidea</taxon>
        <taxon>Heligmosomidae</taxon>
        <taxon>Heligmosomoides</taxon>
    </lineage>
</organism>